<evidence type="ECO:0000313" key="3">
    <source>
        <dbReference type="EMBL" id="XCN72263.1"/>
    </source>
</evidence>
<proteinExistence type="predicted"/>
<evidence type="ECO:0000256" key="1">
    <source>
        <dbReference type="SAM" id="Coils"/>
    </source>
</evidence>
<organism evidence="3">
    <name type="scientific">Candidatus Electrothrix aestuarii</name>
    <dbReference type="NCBI Taxonomy" id="3062594"/>
    <lineage>
        <taxon>Bacteria</taxon>
        <taxon>Pseudomonadati</taxon>
        <taxon>Thermodesulfobacteriota</taxon>
        <taxon>Desulfobulbia</taxon>
        <taxon>Desulfobulbales</taxon>
        <taxon>Desulfobulbaceae</taxon>
        <taxon>Candidatus Electrothrix</taxon>
    </lineage>
</organism>
<keyword evidence="2" id="KW-0472">Membrane</keyword>
<dbReference type="EMBL" id="CP159373">
    <property type="protein sequence ID" value="XCN72263.1"/>
    <property type="molecule type" value="Genomic_DNA"/>
</dbReference>
<dbReference type="KEGG" id="eaj:Q3M24_18455"/>
<reference evidence="3" key="2">
    <citation type="submission" date="2024-06" db="EMBL/GenBank/DDBJ databases">
        <authorList>
            <person name="Plum-Jensen L.E."/>
            <person name="Schramm A."/>
            <person name="Marshall I.P.G."/>
        </authorList>
    </citation>
    <scope>NUCLEOTIDE SEQUENCE</scope>
    <source>
        <strain evidence="3">Rat1</strain>
    </source>
</reference>
<keyword evidence="1" id="KW-0175">Coiled coil</keyword>
<sequence>MNSMLFSLAHNSGIGGAEQLPSLEDFSGRAVQKAVYSESLFHPVTLYSTSLGLLSGLGWGLFDMYMLAIGMGGLLFVGGGMAIVNMFFRSDVIARQYLNRLSSRFAREREIILQTLSSDLKQCPHIKGAEQYGEQALQQYVFIKEKYDKFRIMLDQKLKHGELTYARFLGAAEQVYLGGLDTLRQIVVLLQSVSTIDADYIARRLAELERLKTPDSADEREYTTLKERLALLEQQLKQVNSLLTDNEESITIMNQTIATVAQMRTGGDLASMDLETAMENLQELAKRNYHTN</sequence>
<protein>
    <recommendedName>
        <fullName evidence="4">5-bromo-4-chloroindolyl phosphate hydrolysis protein</fullName>
    </recommendedName>
</protein>
<reference evidence="3" key="1">
    <citation type="journal article" date="2024" name="Syst. Appl. Microbiol.">
        <title>First single-strain enrichments of Electrothrix cable bacteria, description of E. aestuarii sp. nov. and E. rattekaaiensis sp. nov., and proposal of a cable bacteria taxonomy following the rules of the SeqCode.</title>
        <authorList>
            <person name="Plum-Jensen L.E."/>
            <person name="Schramm A."/>
            <person name="Marshall I.P.G."/>
        </authorList>
    </citation>
    <scope>NUCLEOTIDE SEQUENCE</scope>
    <source>
        <strain evidence="3">Rat1</strain>
    </source>
</reference>
<keyword evidence="2" id="KW-0812">Transmembrane</keyword>
<feature type="coiled-coil region" evidence="1">
    <location>
        <begin position="222"/>
        <end position="249"/>
    </location>
</feature>
<feature type="transmembrane region" description="Helical" evidence="2">
    <location>
        <begin position="64"/>
        <end position="88"/>
    </location>
</feature>
<evidence type="ECO:0008006" key="4">
    <source>
        <dbReference type="Google" id="ProtNLM"/>
    </source>
</evidence>
<gene>
    <name evidence="3" type="ORF">Q3M24_18455</name>
</gene>
<evidence type="ECO:0000256" key="2">
    <source>
        <dbReference type="SAM" id="Phobius"/>
    </source>
</evidence>
<name>A0AAU8LT91_9BACT</name>
<accession>A0AAU8LT91</accession>
<dbReference type="AlphaFoldDB" id="A0AAU8LT91"/>
<keyword evidence="2" id="KW-1133">Transmembrane helix</keyword>